<organism evidence="1 2">
    <name type="scientific">Brachionus plicatilis</name>
    <name type="common">Marine rotifer</name>
    <name type="synonym">Brachionus muelleri</name>
    <dbReference type="NCBI Taxonomy" id="10195"/>
    <lineage>
        <taxon>Eukaryota</taxon>
        <taxon>Metazoa</taxon>
        <taxon>Spiralia</taxon>
        <taxon>Gnathifera</taxon>
        <taxon>Rotifera</taxon>
        <taxon>Eurotatoria</taxon>
        <taxon>Monogononta</taxon>
        <taxon>Pseudotrocha</taxon>
        <taxon>Ploima</taxon>
        <taxon>Brachionidae</taxon>
        <taxon>Brachionus</taxon>
    </lineage>
</organism>
<sequence>MSTILSNNNFQKIQLLNELDELNKLNHHWVIMTENPKSEKEVFYEKLQRNFFIYKLTAKHQSTSYDHCKAATIDGFPSKLYPQGCLLQCFYKSIFDNNKVVASKFLAVNLDQCGLLILREIYY</sequence>
<dbReference type="AlphaFoldDB" id="A0A3M7PKR9"/>
<evidence type="ECO:0000313" key="2">
    <source>
        <dbReference type="Proteomes" id="UP000276133"/>
    </source>
</evidence>
<comment type="caution">
    <text evidence="1">The sequence shown here is derived from an EMBL/GenBank/DDBJ whole genome shotgun (WGS) entry which is preliminary data.</text>
</comment>
<proteinExistence type="predicted"/>
<reference evidence="1 2" key="1">
    <citation type="journal article" date="2018" name="Sci. Rep.">
        <title>Genomic signatures of local adaptation to the degree of environmental predictability in rotifers.</title>
        <authorList>
            <person name="Franch-Gras L."/>
            <person name="Hahn C."/>
            <person name="Garcia-Roger E.M."/>
            <person name="Carmona M.J."/>
            <person name="Serra M."/>
            <person name="Gomez A."/>
        </authorList>
    </citation>
    <scope>NUCLEOTIDE SEQUENCE [LARGE SCALE GENOMIC DNA]</scope>
    <source>
        <strain evidence="1">HYR1</strain>
    </source>
</reference>
<dbReference type="EMBL" id="REGN01010151">
    <property type="protein sequence ID" value="RMZ99583.1"/>
    <property type="molecule type" value="Genomic_DNA"/>
</dbReference>
<accession>A0A3M7PKR9</accession>
<gene>
    <name evidence="1" type="ORF">BpHYR1_029879</name>
</gene>
<name>A0A3M7PKR9_BRAPC</name>
<keyword evidence="2" id="KW-1185">Reference proteome</keyword>
<protein>
    <submittedName>
        <fullName evidence="1">Uncharacterized protein</fullName>
    </submittedName>
</protein>
<evidence type="ECO:0000313" key="1">
    <source>
        <dbReference type="EMBL" id="RMZ99583.1"/>
    </source>
</evidence>
<dbReference type="Proteomes" id="UP000276133">
    <property type="component" value="Unassembled WGS sequence"/>
</dbReference>